<evidence type="ECO:0000313" key="3">
    <source>
        <dbReference type="Proteomes" id="UP000177982"/>
    </source>
</evidence>
<reference evidence="2 3" key="1">
    <citation type="journal article" date="2016" name="Nat. Commun.">
        <title>Thousands of microbial genomes shed light on interconnected biogeochemical processes in an aquifer system.</title>
        <authorList>
            <person name="Anantharaman K."/>
            <person name="Brown C.T."/>
            <person name="Hug L.A."/>
            <person name="Sharon I."/>
            <person name="Castelle C.J."/>
            <person name="Probst A.J."/>
            <person name="Thomas B.C."/>
            <person name="Singh A."/>
            <person name="Wilkins M.J."/>
            <person name="Karaoz U."/>
            <person name="Brodie E.L."/>
            <person name="Williams K.H."/>
            <person name="Hubbard S.S."/>
            <person name="Banfield J.F."/>
        </authorList>
    </citation>
    <scope>NUCLEOTIDE SEQUENCE [LARGE SCALE GENOMIC DNA]</scope>
</reference>
<evidence type="ECO:0000313" key="2">
    <source>
        <dbReference type="EMBL" id="OHA06204.1"/>
    </source>
</evidence>
<dbReference type="CDD" id="cd02440">
    <property type="entry name" value="AdoMet_MTases"/>
    <property type="match status" value="1"/>
</dbReference>
<dbReference type="SUPFAM" id="SSF53335">
    <property type="entry name" value="S-adenosyl-L-methionine-dependent methyltransferases"/>
    <property type="match status" value="1"/>
</dbReference>
<proteinExistence type="predicted"/>
<keyword evidence="1" id="KW-1133">Transmembrane helix</keyword>
<dbReference type="EMBL" id="MHQO01000036">
    <property type="protein sequence ID" value="OHA06204.1"/>
    <property type="molecule type" value="Genomic_DNA"/>
</dbReference>
<feature type="transmembrane region" description="Helical" evidence="1">
    <location>
        <begin position="208"/>
        <end position="230"/>
    </location>
</feature>
<dbReference type="PANTHER" id="PTHR43861">
    <property type="entry name" value="TRANS-ACONITATE 2-METHYLTRANSFERASE-RELATED"/>
    <property type="match status" value="1"/>
</dbReference>
<comment type="caution">
    <text evidence="2">The sequence shown here is derived from an EMBL/GenBank/DDBJ whole genome shotgun (WGS) entry which is preliminary data.</text>
</comment>
<dbReference type="AlphaFoldDB" id="A0A1G2L3V1"/>
<dbReference type="InterPro" id="IPR029063">
    <property type="entry name" value="SAM-dependent_MTases_sf"/>
</dbReference>
<name>A0A1G2L3V1_9BACT</name>
<dbReference type="Gene3D" id="3.40.50.150">
    <property type="entry name" value="Vaccinia Virus protein VP39"/>
    <property type="match status" value="1"/>
</dbReference>
<accession>A0A1G2L3V1</accession>
<keyword evidence="1" id="KW-0812">Transmembrane</keyword>
<organism evidence="2 3">
    <name type="scientific">Candidatus Sungbacteria bacterium RIFCSPLOWO2_01_FULL_47_10</name>
    <dbReference type="NCBI Taxonomy" id="1802276"/>
    <lineage>
        <taxon>Bacteria</taxon>
        <taxon>Candidatus Sungiibacteriota</taxon>
    </lineage>
</organism>
<dbReference type="Pfam" id="PF13489">
    <property type="entry name" value="Methyltransf_23"/>
    <property type="match status" value="1"/>
</dbReference>
<gene>
    <name evidence="2" type="ORF">A2934_05695</name>
</gene>
<keyword evidence="1" id="KW-0472">Membrane</keyword>
<protein>
    <submittedName>
        <fullName evidence="2">Uncharacterized protein</fullName>
    </submittedName>
</protein>
<evidence type="ECO:0000256" key="1">
    <source>
        <dbReference type="SAM" id="Phobius"/>
    </source>
</evidence>
<sequence length="243" mass="27812">MTNWDSLWLKEENIQALRGPSFRHKVRIVKRLIRTYAELREGVTILDVACGTGDFLNTVADIPASLNGIDSSAVAIERARKNCALCHFKVLDIEKNTPEGAFDIVTCMNALEEMKDDDSALSHIADSVRKNGYLIIVTPHSMKYWTKKDEDALNVRRYETDELIAKCEKAGFDPVTIYVWGWPLFDAYYRIMAGANQESMLKSRVRRYAVRLIQAFLYAAFFIDDFFASFGKGRILFAVFKKR</sequence>
<dbReference type="Proteomes" id="UP000177982">
    <property type="component" value="Unassembled WGS sequence"/>
</dbReference>